<dbReference type="GO" id="GO:0046872">
    <property type="term" value="F:metal ion binding"/>
    <property type="evidence" value="ECO:0007669"/>
    <property type="project" value="UniProtKB-KW"/>
</dbReference>
<evidence type="ECO:0000256" key="1">
    <source>
        <dbReference type="ARBA" id="ARBA00001946"/>
    </source>
</evidence>
<comment type="catalytic activity">
    <reaction evidence="14 15">
        <text>pyruvate + ATP + H2O = phosphoenolpyruvate + AMP + phosphate + 2 H(+)</text>
        <dbReference type="Rhea" id="RHEA:11364"/>
        <dbReference type="ChEBI" id="CHEBI:15361"/>
        <dbReference type="ChEBI" id="CHEBI:15377"/>
        <dbReference type="ChEBI" id="CHEBI:15378"/>
        <dbReference type="ChEBI" id="CHEBI:30616"/>
        <dbReference type="ChEBI" id="CHEBI:43474"/>
        <dbReference type="ChEBI" id="CHEBI:58702"/>
        <dbReference type="ChEBI" id="CHEBI:456215"/>
        <dbReference type="EC" id="2.7.9.2"/>
    </reaction>
</comment>
<dbReference type="InterPro" id="IPR000121">
    <property type="entry name" value="PEP_util_C"/>
</dbReference>
<evidence type="ECO:0000256" key="12">
    <source>
        <dbReference type="ARBA" id="ARBA00022842"/>
    </source>
</evidence>
<evidence type="ECO:0000256" key="13">
    <source>
        <dbReference type="ARBA" id="ARBA00033470"/>
    </source>
</evidence>
<keyword evidence="20" id="KW-1185">Reference proteome</keyword>
<dbReference type="InterPro" id="IPR023151">
    <property type="entry name" value="PEP_util_CS"/>
</dbReference>
<dbReference type="PANTHER" id="PTHR43030:SF1">
    <property type="entry name" value="PHOSPHOENOLPYRUVATE SYNTHASE"/>
    <property type="match status" value="1"/>
</dbReference>
<evidence type="ECO:0000256" key="5">
    <source>
        <dbReference type="ARBA" id="ARBA00011996"/>
    </source>
</evidence>
<dbReference type="SUPFAM" id="SSF56059">
    <property type="entry name" value="Glutathione synthetase ATP-binding domain-like"/>
    <property type="match status" value="1"/>
</dbReference>
<dbReference type="UniPathway" id="UPA00138"/>
<dbReference type="OrthoDB" id="9765468at2"/>
<evidence type="ECO:0000256" key="4">
    <source>
        <dbReference type="ARBA" id="ARBA00007837"/>
    </source>
</evidence>
<protein>
    <recommendedName>
        <fullName evidence="6 15">Phosphoenolpyruvate synthase</fullName>
        <shortName evidence="15">PEP synthase</shortName>
        <ecNumber evidence="5 15">2.7.9.2</ecNumber>
    </recommendedName>
    <alternativeName>
        <fullName evidence="13 15">Pyruvate, water dikinase</fullName>
    </alternativeName>
</protein>
<dbReference type="InterPro" id="IPR040442">
    <property type="entry name" value="Pyrv_kinase-like_dom_sf"/>
</dbReference>
<dbReference type="NCBIfam" id="TIGR01418">
    <property type="entry name" value="PEP_synth"/>
    <property type="match status" value="1"/>
</dbReference>
<keyword evidence="9 15" id="KW-0547">Nucleotide-binding</keyword>
<proteinExistence type="inferred from homology"/>
<evidence type="ECO:0000256" key="6">
    <source>
        <dbReference type="ARBA" id="ARBA00021623"/>
    </source>
</evidence>
<evidence type="ECO:0000256" key="3">
    <source>
        <dbReference type="ARBA" id="ARBA00004742"/>
    </source>
</evidence>
<evidence type="ECO:0000256" key="9">
    <source>
        <dbReference type="ARBA" id="ARBA00022741"/>
    </source>
</evidence>
<comment type="caution">
    <text evidence="19">The sequence shown here is derived from an EMBL/GenBank/DDBJ whole genome shotgun (WGS) entry which is preliminary data.</text>
</comment>
<keyword evidence="12 15" id="KW-0460">Magnesium</keyword>
<dbReference type="Gene3D" id="3.30.1490.20">
    <property type="entry name" value="ATP-grasp fold, A domain"/>
    <property type="match status" value="1"/>
</dbReference>
<dbReference type="EMBL" id="RSCL01000011">
    <property type="protein sequence ID" value="RUT04381.1"/>
    <property type="molecule type" value="Genomic_DNA"/>
</dbReference>
<comment type="function">
    <text evidence="2 15">Catalyzes the phosphorylation of pyruvate to phosphoenolpyruvate.</text>
</comment>
<dbReference type="Gene3D" id="3.50.30.10">
    <property type="entry name" value="Phosphohistidine domain"/>
    <property type="match status" value="1"/>
</dbReference>
<dbReference type="FunFam" id="3.50.30.10:FF:000002">
    <property type="entry name" value="Phosphoenolpyruvate synthase"/>
    <property type="match status" value="1"/>
</dbReference>
<dbReference type="PRINTS" id="PR01736">
    <property type="entry name" value="PHPHTRNFRASE"/>
</dbReference>
<keyword evidence="7 15" id="KW-0808">Transferase</keyword>
<name>A0A3S1CM70_9CYAN</name>
<feature type="domain" description="PEP-utilising enzyme mobile" evidence="16">
    <location>
        <begin position="403"/>
        <end position="474"/>
    </location>
</feature>
<evidence type="ECO:0000256" key="7">
    <source>
        <dbReference type="ARBA" id="ARBA00022679"/>
    </source>
</evidence>
<dbReference type="Pfam" id="PF01326">
    <property type="entry name" value="PPDK_N"/>
    <property type="match status" value="1"/>
</dbReference>
<dbReference type="GO" id="GO:0006094">
    <property type="term" value="P:gluconeogenesis"/>
    <property type="evidence" value="ECO:0007669"/>
    <property type="project" value="UniProtKB-UniPathway"/>
</dbReference>
<dbReference type="EC" id="2.7.9.2" evidence="5 15"/>
<evidence type="ECO:0000259" key="17">
    <source>
        <dbReference type="Pfam" id="PF01326"/>
    </source>
</evidence>
<dbReference type="InterPro" id="IPR008279">
    <property type="entry name" value="PEP-util_enz_mobile_dom"/>
</dbReference>
<dbReference type="FunFam" id="3.30.470.20:FF:000017">
    <property type="entry name" value="Phosphoenolpyruvate synthase"/>
    <property type="match status" value="1"/>
</dbReference>
<dbReference type="RefSeq" id="WP_127082983.1">
    <property type="nucleotide sequence ID" value="NZ_RSCL01000011.1"/>
</dbReference>
<comment type="cofactor">
    <cofactor evidence="1 15">
        <name>Mg(2+)</name>
        <dbReference type="ChEBI" id="CHEBI:18420"/>
    </cofactor>
</comment>
<dbReference type="PROSITE" id="PS00742">
    <property type="entry name" value="PEP_ENZYMES_2"/>
    <property type="match status" value="1"/>
</dbReference>
<dbReference type="FunFam" id="3.30.1490.20:FF:000010">
    <property type="entry name" value="Phosphoenolpyruvate synthase"/>
    <property type="match status" value="1"/>
</dbReference>
<organism evidence="19 20">
    <name type="scientific">Dulcicalothrix desertica PCC 7102</name>
    <dbReference type="NCBI Taxonomy" id="232991"/>
    <lineage>
        <taxon>Bacteria</taxon>
        <taxon>Bacillati</taxon>
        <taxon>Cyanobacteriota</taxon>
        <taxon>Cyanophyceae</taxon>
        <taxon>Nostocales</taxon>
        <taxon>Calotrichaceae</taxon>
        <taxon>Dulcicalothrix</taxon>
    </lineage>
</organism>
<evidence type="ECO:0000256" key="11">
    <source>
        <dbReference type="ARBA" id="ARBA00022840"/>
    </source>
</evidence>
<dbReference type="Pfam" id="PF02896">
    <property type="entry name" value="PEP-utilizers_C"/>
    <property type="match status" value="1"/>
</dbReference>
<keyword evidence="19" id="KW-0670">Pyruvate</keyword>
<dbReference type="PIRSF" id="PIRSF000854">
    <property type="entry name" value="PEP_synthase"/>
    <property type="match status" value="1"/>
</dbReference>
<evidence type="ECO:0000259" key="18">
    <source>
        <dbReference type="Pfam" id="PF02896"/>
    </source>
</evidence>
<dbReference type="InterPro" id="IPR002192">
    <property type="entry name" value="PPDK_AMP/ATP-bd"/>
</dbReference>
<evidence type="ECO:0000256" key="8">
    <source>
        <dbReference type="ARBA" id="ARBA00022723"/>
    </source>
</evidence>
<reference evidence="19" key="1">
    <citation type="submission" date="2018-12" db="EMBL/GenBank/DDBJ databases">
        <authorList>
            <person name="Will S."/>
            <person name="Neumann-Schaal M."/>
            <person name="Henke P."/>
        </authorList>
    </citation>
    <scope>NUCLEOTIDE SEQUENCE</scope>
    <source>
        <strain evidence="19">PCC 7102</strain>
    </source>
</reference>
<dbReference type="Pfam" id="PF00391">
    <property type="entry name" value="PEP-utilizers"/>
    <property type="match status" value="1"/>
</dbReference>
<dbReference type="InterPro" id="IPR006319">
    <property type="entry name" value="PEP_synth"/>
</dbReference>
<dbReference type="Gene3D" id="3.20.20.60">
    <property type="entry name" value="Phosphoenolpyruvate-binding domains"/>
    <property type="match status" value="1"/>
</dbReference>
<dbReference type="SUPFAM" id="SSF52009">
    <property type="entry name" value="Phosphohistidine domain"/>
    <property type="match status" value="1"/>
</dbReference>
<gene>
    <name evidence="19" type="ORF">DSM106972_046090</name>
</gene>
<comment type="pathway">
    <text evidence="3 15">Carbohydrate biosynthesis; gluconeogenesis.</text>
</comment>
<evidence type="ECO:0000313" key="20">
    <source>
        <dbReference type="Proteomes" id="UP000271624"/>
    </source>
</evidence>
<dbReference type="Gene3D" id="3.30.470.20">
    <property type="entry name" value="ATP-grasp fold, B domain"/>
    <property type="match status" value="1"/>
</dbReference>
<keyword evidence="10 15" id="KW-0418">Kinase</keyword>
<comment type="similarity">
    <text evidence="4 15">Belongs to the PEP-utilizing enzyme family.</text>
</comment>
<feature type="domain" description="Pyruvate phosphate dikinase AMP/ATP-binding" evidence="17">
    <location>
        <begin position="32"/>
        <end position="365"/>
    </location>
</feature>
<keyword evidence="11 15" id="KW-0067">ATP-binding</keyword>
<dbReference type="GO" id="GO:0008986">
    <property type="term" value="F:pyruvate, water dikinase activity"/>
    <property type="evidence" value="ECO:0007669"/>
    <property type="project" value="UniProtKB-EC"/>
</dbReference>
<dbReference type="Proteomes" id="UP000271624">
    <property type="component" value="Unassembled WGS sequence"/>
</dbReference>
<feature type="domain" description="PEP-utilising enzyme C-terminal" evidence="18">
    <location>
        <begin position="494"/>
        <end position="807"/>
    </location>
</feature>
<evidence type="ECO:0000259" key="16">
    <source>
        <dbReference type="Pfam" id="PF00391"/>
    </source>
</evidence>
<evidence type="ECO:0000256" key="14">
    <source>
        <dbReference type="ARBA" id="ARBA00047700"/>
    </source>
</evidence>
<sequence length="809" mass="89627">MVSTSVNPQTVNQNSLHALVLPFETVNIADVSIVGGKNASLGEMIQQLAQKGVKVPTGFATTAYAYRYFIENADLEKKLRDIFADLNVEDVNNLCQRGKQARALMLSTPFPKELENAITEAYQQLCEKYGSDTDVAVRSSATAEDLPDASFAGQQETYLNVHGLKAVLEACHKCFASIFTNRAISYRQIKGFDHFNVALSVGVQKMVRSDLAASGVMFSIDTETGFKDAALITAAYGLGENVVQGAVNPDEYLVFKPTLKQGYRPIIKKQLGTKEIKMVYDLSGSKLTKNIPVSQCDRAAFALTNDEILQLAHWACLIEEHYSKVRGIYTPMDIEWAKDGITHELFIVQARPETVQSQKSQNILRTYKLREKGLELVTGRAVGEMIGQGKARIILDIRQINQFQEGEVLVTNRTDPDWEPIMKRASAIVTNTGGRVCHAAIIAREMGIPAIVGCGNATKVIQSGQEITVSCANGETGRVYQGLIPYEVEEIALEKLPITQTKIMMNVGNPEEAFTFSAIPNDGVGLARMEFIIANQIKVHPLALVNFDKLDDKFVADKIAVLTSQYEDKTQFFIDKLAAGIATIAAAFYPKPVIVRLSDFKSNEYANLLGGNQFEPKEENPMIGWRGASRYYDERYREGFALECQAMKKVRDEMGLTNVILMVPFCRTPEEGRRVLAEMALHGLVRGENDLQVYVMCELPSNVLLAGEFSEIFDGFSIGSNDLTQLTLGLDRDSELVAHLFDERNEAVKRMIANAIHTVKRHGRKIGICGQAPSDYPEFARFLINEGIDSISLNPDSVLKTRLEVTKHS</sequence>
<dbReference type="NCBIfam" id="NF005057">
    <property type="entry name" value="PRK06464.1"/>
    <property type="match status" value="1"/>
</dbReference>
<evidence type="ECO:0000313" key="19">
    <source>
        <dbReference type="EMBL" id="RUT04381.1"/>
    </source>
</evidence>
<dbReference type="PANTHER" id="PTHR43030">
    <property type="entry name" value="PHOSPHOENOLPYRUVATE SYNTHASE"/>
    <property type="match status" value="1"/>
</dbReference>
<dbReference type="GO" id="GO:0005524">
    <property type="term" value="F:ATP binding"/>
    <property type="evidence" value="ECO:0007669"/>
    <property type="project" value="UniProtKB-KW"/>
</dbReference>
<dbReference type="AlphaFoldDB" id="A0A3S1CM70"/>
<evidence type="ECO:0000256" key="15">
    <source>
        <dbReference type="PIRNR" id="PIRNR000854"/>
    </source>
</evidence>
<dbReference type="InterPro" id="IPR013815">
    <property type="entry name" value="ATP_grasp_subdomain_1"/>
</dbReference>
<keyword evidence="8 15" id="KW-0479">Metal-binding</keyword>
<dbReference type="InterPro" id="IPR036637">
    <property type="entry name" value="Phosphohistidine_dom_sf"/>
</dbReference>
<dbReference type="SUPFAM" id="SSF51621">
    <property type="entry name" value="Phosphoenolpyruvate/pyruvate domain"/>
    <property type="match status" value="1"/>
</dbReference>
<reference evidence="19" key="2">
    <citation type="journal article" date="2019" name="Genome Biol. Evol.">
        <title>Day and night: Metabolic profiles and evolutionary relationships of six axenic non-marine cyanobacteria.</title>
        <authorList>
            <person name="Will S.E."/>
            <person name="Henke P."/>
            <person name="Boedeker C."/>
            <person name="Huang S."/>
            <person name="Brinkmann H."/>
            <person name="Rohde M."/>
            <person name="Jarek M."/>
            <person name="Friedl T."/>
            <person name="Seufert S."/>
            <person name="Schumacher M."/>
            <person name="Overmann J."/>
            <person name="Neumann-Schaal M."/>
            <person name="Petersen J."/>
        </authorList>
    </citation>
    <scope>NUCLEOTIDE SEQUENCE [LARGE SCALE GENOMIC DNA]</scope>
    <source>
        <strain evidence="19">PCC 7102</strain>
    </source>
</reference>
<evidence type="ECO:0000256" key="2">
    <source>
        <dbReference type="ARBA" id="ARBA00002988"/>
    </source>
</evidence>
<dbReference type="InterPro" id="IPR015813">
    <property type="entry name" value="Pyrv/PenolPyrv_kinase-like_dom"/>
</dbReference>
<accession>A0A3S1CM70</accession>
<evidence type="ECO:0000256" key="10">
    <source>
        <dbReference type="ARBA" id="ARBA00022777"/>
    </source>
</evidence>